<dbReference type="PROSITE" id="PS00211">
    <property type="entry name" value="ABC_TRANSPORTER_1"/>
    <property type="match status" value="1"/>
</dbReference>
<dbReference type="eggNOG" id="COG4988">
    <property type="taxonomic scope" value="Bacteria"/>
</dbReference>
<keyword evidence="14" id="KW-1185">Reference proteome</keyword>
<keyword evidence="8 10" id="KW-1133">Transmembrane helix</keyword>
<dbReference type="Proteomes" id="UP000028302">
    <property type="component" value="Unassembled WGS sequence"/>
</dbReference>
<evidence type="ECO:0000313" key="13">
    <source>
        <dbReference type="EMBL" id="KEZ78447.1"/>
    </source>
</evidence>
<keyword evidence="7 13" id="KW-0067">ATP-binding</keyword>
<dbReference type="PROSITE" id="PS50893">
    <property type="entry name" value="ABC_TRANSPORTER_2"/>
    <property type="match status" value="1"/>
</dbReference>
<dbReference type="Gene3D" id="3.40.50.300">
    <property type="entry name" value="P-loop containing nucleotide triphosphate hydrolases"/>
    <property type="match status" value="1"/>
</dbReference>
<reference evidence="13 14" key="1">
    <citation type="submission" date="2013-03" db="EMBL/GenBank/DDBJ databases">
        <title>Salinisphaera hydrothermalis C41B8 Genome Sequencing.</title>
        <authorList>
            <person name="Li C."/>
            <person name="Lai Q."/>
            <person name="Shao Z."/>
        </authorList>
    </citation>
    <scope>NUCLEOTIDE SEQUENCE [LARGE SCALE GENOMIC DNA]</scope>
    <source>
        <strain evidence="13 14">C41B8</strain>
    </source>
</reference>
<evidence type="ECO:0000256" key="2">
    <source>
        <dbReference type="ARBA" id="ARBA00022448"/>
    </source>
</evidence>
<keyword evidence="4" id="KW-0997">Cell inner membrane</keyword>
<dbReference type="InterPro" id="IPR027417">
    <property type="entry name" value="P-loop_NTPase"/>
</dbReference>
<evidence type="ECO:0000256" key="4">
    <source>
        <dbReference type="ARBA" id="ARBA00022519"/>
    </source>
</evidence>
<sequence>MSDESRTQGKTSRQASRQRRGIEAWLRARLAGERGGLAVVFAVGVLDAPLMIGQAWLLALIVNAVAIEQHGLAAVMPWLWGLLGLFAARAAISVFKDGLAFESAARIKQRLRDDLFARLVAAGPAAAGKQRSGAVAHGLADAVEAMDRYYRDYLPQMLLAAMLPIVLLLVIFPSDWVSGVILLITAPLAPFFMVLIGKGTETLNQRQWRRLARMSAHFFDAIEGLTTLKLFGASRRELEAVAAMAEGYRRDTLAVLRLAFVSSLVLEFLTTLGIAMVAVYIGFRLYYGEMAFWPGLFVLLLAPEFYRPLRDMGAQYHARMEAIGAAEGLIETAALEPVDRGAGDDRSGLTEPPQQLACRGLSFAYDGAAPVVEGVDLTLRRGRPVALVGPSGAGKTTLSYLLLGFLRPQAGSIEVDGIDLAAISPEVWLQRVAWVPQEPTLFHGTIADNIRLGRPDADDAAVRQAARQANADAFIDALPAGYDTQIGDHGQGLSGGQRQRVALARAFLKEADLVVLDEPSAALDPASEAAVTEAVERLAADRLVLMIAHRLDTVRRAHEILLLDQGRVAERGDHETLMAAGADYARLWSLYRADDVFGGAR</sequence>
<dbReference type="InterPro" id="IPR039421">
    <property type="entry name" value="Type_1_exporter"/>
</dbReference>
<evidence type="ECO:0000259" key="11">
    <source>
        <dbReference type="PROSITE" id="PS50893"/>
    </source>
</evidence>
<dbReference type="InterPro" id="IPR003593">
    <property type="entry name" value="AAA+_ATPase"/>
</dbReference>
<keyword evidence="3" id="KW-1003">Cell membrane</keyword>
<dbReference type="Gene3D" id="1.20.1560.10">
    <property type="entry name" value="ABC transporter type 1, transmembrane domain"/>
    <property type="match status" value="1"/>
</dbReference>
<dbReference type="InterPro" id="IPR036640">
    <property type="entry name" value="ABC1_TM_sf"/>
</dbReference>
<dbReference type="RefSeq" id="WP_084188490.1">
    <property type="nucleotide sequence ID" value="NZ_APNK01000004.1"/>
</dbReference>
<dbReference type="PROSITE" id="PS50929">
    <property type="entry name" value="ABC_TM1F"/>
    <property type="match status" value="1"/>
</dbReference>
<evidence type="ECO:0000256" key="5">
    <source>
        <dbReference type="ARBA" id="ARBA00022692"/>
    </source>
</evidence>
<evidence type="ECO:0000256" key="7">
    <source>
        <dbReference type="ARBA" id="ARBA00022840"/>
    </source>
</evidence>
<dbReference type="FunFam" id="3.40.50.300:FF:001001">
    <property type="entry name" value="Multidrug ABC transporter ATP-binding protein"/>
    <property type="match status" value="1"/>
</dbReference>
<dbReference type="InterPro" id="IPR017871">
    <property type="entry name" value="ABC_transporter-like_CS"/>
</dbReference>
<dbReference type="InterPro" id="IPR014216">
    <property type="entry name" value="ABC_transptr_CydD"/>
</dbReference>
<evidence type="ECO:0000256" key="9">
    <source>
        <dbReference type="ARBA" id="ARBA00023136"/>
    </source>
</evidence>
<dbReference type="EMBL" id="APNK01000004">
    <property type="protein sequence ID" value="KEZ78447.1"/>
    <property type="molecule type" value="Genomic_DNA"/>
</dbReference>
<dbReference type="PANTHER" id="PTHR24221:SF590">
    <property type="entry name" value="COMPONENT LINKED WITH THE ASSEMBLY OF CYTOCHROME' TRANSPORT TRANSMEMBRANE ATP-BINDING PROTEIN ABC TRANSPORTER CYDD-RELATED"/>
    <property type="match status" value="1"/>
</dbReference>
<proteinExistence type="predicted"/>
<dbReference type="AlphaFoldDB" id="A0A084IP13"/>
<protein>
    <submittedName>
        <fullName evidence="13">Cysteine ABC transporter permease/ATP-binding protein</fullName>
    </submittedName>
</protein>
<name>A0A084IP13_SALHC</name>
<evidence type="ECO:0000256" key="6">
    <source>
        <dbReference type="ARBA" id="ARBA00022741"/>
    </source>
</evidence>
<accession>A0A084IP13</accession>
<dbReference type="GO" id="GO:0140359">
    <property type="term" value="F:ABC-type transporter activity"/>
    <property type="evidence" value="ECO:0007669"/>
    <property type="project" value="InterPro"/>
</dbReference>
<dbReference type="InterPro" id="IPR003439">
    <property type="entry name" value="ABC_transporter-like_ATP-bd"/>
</dbReference>
<dbReference type="CDD" id="cd18584">
    <property type="entry name" value="ABC_6TM_AarD_CydD"/>
    <property type="match status" value="1"/>
</dbReference>
<feature type="transmembrane region" description="Helical" evidence="10">
    <location>
        <begin position="37"/>
        <end position="66"/>
    </location>
</feature>
<evidence type="ECO:0000256" key="3">
    <source>
        <dbReference type="ARBA" id="ARBA00022475"/>
    </source>
</evidence>
<evidence type="ECO:0000256" key="10">
    <source>
        <dbReference type="SAM" id="Phobius"/>
    </source>
</evidence>
<organism evidence="13 14">
    <name type="scientific">Salinisphaera hydrothermalis (strain C41B8)</name>
    <dbReference type="NCBI Taxonomy" id="1304275"/>
    <lineage>
        <taxon>Bacteria</taxon>
        <taxon>Pseudomonadati</taxon>
        <taxon>Pseudomonadota</taxon>
        <taxon>Gammaproteobacteria</taxon>
        <taxon>Salinisphaerales</taxon>
        <taxon>Salinisphaeraceae</taxon>
        <taxon>Salinisphaera</taxon>
    </lineage>
</organism>
<evidence type="ECO:0000256" key="8">
    <source>
        <dbReference type="ARBA" id="ARBA00022989"/>
    </source>
</evidence>
<dbReference type="PANTHER" id="PTHR24221">
    <property type="entry name" value="ATP-BINDING CASSETTE SUB-FAMILY B"/>
    <property type="match status" value="1"/>
</dbReference>
<dbReference type="GO" id="GO:0005886">
    <property type="term" value="C:plasma membrane"/>
    <property type="evidence" value="ECO:0007669"/>
    <property type="project" value="UniProtKB-SubCell"/>
</dbReference>
<dbReference type="Pfam" id="PF00664">
    <property type="entry name" value="ABC_membrane"/>
    <property type="match status" value="1"/>
</dbReference>
<comment type="subcellular location">
    <subcellularLocation>
        <location evidence="1">Cell membrane</location>
        <topology evidence="1">Multi-pass membrane protein</topology>
    </subcellularLocation>
</comment>
<dbReference type="OrthoDB" id="6336411at2"/>
<dbReference type="SUPFAM" id="SSF52540">
    <property type="entry name" value="P-loop containing nucleoside triphosphate hydrolases"/>
    <property type="match status" value="1"/>
</dbReference>
<keyword evidence="2" id="KW-0813">Transport</keyword>
<keyword evidence="9 10" id="KW-0472">Membrane</keyword>
<dbReference type="STRING" id="1304275.C41B8_04426"/>
<evidence type="ECO:0000259" key="12">
    <source>
        <dbReference type="PROSITE" id="PS50929"/>
    </source>
</evidence>
<dbReference type="GO" id="GO:0042883">
    <property type="term" value="P:cysteine transport"/>
    <property type="evidence" value="ECO:0007669"/>
    <property type="project" value="InterPro"/>
</dbReference>
<feature type="transmembrane region" description="Helical" evidence="10">
    <location>
        <begin position="254"/>
        <end position="279"/>
    </location>
</feature>
<feature type="transmembrane region" description="Helical" evidence="10">
    <location>
        <begin position="153"/>
        <end position="172"/>
    </location>
</feature>
<feature type="domain" description="ABC transporter" evidence="11">
    <location>
        <begin position="356"/>
        <end position="590"/>
    </location>
</feature>
<evidence type="ECO:0000256" key="1">
    <source>
        <dbReference type="ARBA" id="ARBA00004651"/>
    </source>
</evidence>
<feature type="domain" description="ABC transmembrane type-1" evidence="12">
    <location>
        <begin position="38"/>
        <end position="321"/>
    </location>
</feature>
<comment type="caution">
    <text evidence="13">The sequence shown here is derived from an EMBL/GenBank/DDBJ whole genome shotgun (WGS) entry which is preliminary data.</text>
</comment>
<keyword evidence="5 10" id="KW-0812">Transmembrane</keyword>
<dbReference type="GO" id="GO:0016887">
    <property type="term" value="F:ATP hydrolysis activity"/>
    <property type="evidence" value="ECO:0007669"/>
    <property type="project" value="InterPro"/>
</dbReference>
<dbReference type="SUPFAM" id="SSF90123">
    <property type="entry name" value="ABC transporter transmembrane region"/>
    <property type="match status" value="1"/>
</dbReference>
<dbReference type="Pfam" id="PF00005">
    <property type="entry name" value="ABC_tran"/>
    <property type="match status" value="1"/>
</dbReference>
<evidence type="ECO:0000313" key="14">
    <source>
        <dbReference type="Proteomes" id="UP000028302"/>
    </source>
</evidence>
<dbReference type="PATRIC" id="fig|1304275.5.peg.906"/>
<gene>
    <name evidence="13" type="ORF">C41B8_04426</name>
</gene>
<keyword evidence="6" id="KW-0547">Nucleotide-binding</keyword>
<feature type="transmembrane region" description="Helical" evidence="10">
    <location>
        <begin position="178"/>
        <end position="197"/>
    </location>
</feature>
<dbReference type="InterPro" id="IPR011527">
    <property type="entry name" value="ABC1_TM_dom"/>
</dbReference>
<dbReference type="SMART" id="SM00382">
    <property type="entry name" value="AAA"/>
    <property type="match status" value="1"/>
</dbReference>
<feature type="transmembrane region" description="Helical" evidence="10">
    <location>
        <begin position="78"/>
        <end position="101"/>
    </location>
</feature>
<dbReference type="GO" id="GO:0005524">
    <property type="term" value="F:ATP binding"/>
    <property type="evidence" value="ECO:0007669"/>
    <property type="project" value="UniProtKB-KW"/>
</dbReference>
<dbReference type="NCBIfam" id="TIGR02857">
    <property type="entry name" value="CydD"/>
    <property type="match status" value="1"/>
</dbReference>